<dbReference type="Gene3D" id="4.10.81.10">
    <property type="entry name" value="Cytochrome c oxidase, subunit 8"/>
    <property type="match status" value="1"/>
</dbReference>
<dbReference type="GO" id="GO:0045277">
    <property type="term" value="C:respiratory chain complex IV"/>
    <property type="evidence" value="ECO:0007669"/>
    <property type="project" value="InterPro"/>
</dbReference>
<feature type="transmembrane region" description="Helical" evidence="9">
    <location>
        <begin position="58"/>
        <end position="77"/>
    </location>
</feature>
<keyword evidence="11" id="KW-1185">Reference proteome</keyword>
<dbReference type="SUPFAM" id="SSF81431">
    <property type="entry name" value="Mitochondrial cytochrome c oxidase subunit VIIIb (aka IX)"/>
    <property type="match status" value="1"/>
</dbReference>
<keyword evidence="8 9" id="KW-0472">Membrane</keyword>
<evidence type="ECO:0000256" key="9">
    <source>
        <dbReference type="SAM" id="Phobius"/>
    </source>
</evidence>
<dbReference type="PANTHER" id="PTHR16717">
    <property type="entry name" value="CYTOCHROME C OXIDASE POLYPEPTIDE VIII"/>
    <property type="match status" value="1"/>
</dbReference>
<reference evidence="10" key="1">
    <citation type="journal article" date="2023" name="Insect Mol. Biol.">
        <title>Genome sequencing provides insights into the evolution of gene families encoding plant cell wall-degrading enzymes in longhorned beetles.</title>
        <authorList>
            <person name="Shin N.R."/>
            <person name="Okamura Y."/>
            <person name="Kirsch R."/>
            <person name="Pauchet Y."/>
        </authorList>
    </citation>
    <scope>NUCLEOTIDE SEQUENCE</scope>
    <source>
        <strain evidence="10">AMC_N1</strain>
    </source>
</reference>
<evidence type="ECO:0000256" key="3">
    <source>
        <dbReference type="ARBA" id="ARBA00010117"/>
    </source>
</evidence>
<evidence type="ECO:0000313" key="11">
    <source>
        <dbReference type="Proteomes" id="UP001162162"/>
    </source>
</evidence>
<dbReference type="PANTHER" id="PTHR16717:SF5">
    <property type="entry name" value="CYTOCHROME C OXIDASE SUBUNIT 8, ISOFORM A"/>
    <property type="match status" value="1"/>
</dbReference>
<keyword evidence="7" id="KW-0496">Mitochondrion</keyword>
<name>A0AAV8YB51_9CUCU</name>
<sequence length="86" mass="9409">MRQQFGNPEVTRVWKCGNMLTATSKIATKLQPALGQVSRQMSVISGPPQVKISPVEKAIHGVVIAVGMMAIPAWVLVNIKNYRAHE</sequence>
<evidence type="ECO:0000256" key="2">
    <source>
        <dbReference type="ARBA" id="ARBA00004673"/>
    </source>
</evidence>
<comment type="similarity">
    <text evidence="3">Belongs to the cytochrome c oxidase VIII family.</text>
</comment>
<evidence type="ECO:0000256" key="6">
    <source>
        <dbReference type="ARBA" id="ARBA00022989"/>
    </source>
</evidence>
<comment type="pathway">
    <text evidence="2">Energy metabolism; oxidative phosphorylation.</text>
</comment>
<proteinExistence type="inferred from homology"/>
<dbReference type="GO" id="GO:0006123">
    <property type="term" value="P:mitochondrial electron transport, cytochrome c to oxygen"/>
    <property type="evidence" value="ECO:0007669"/>
    <property type="project" value="InterPro"/>
</dbReference>
<gene>
    <name evidence="10" type="ORF">NQ318_008448</name>
</gene>
<keyword evidence="4 9" id="KW-0812">Transmembrane</keyword>
<dbReference type="InterPro" id="IPR036548">
    <property type="entry name" value="Cyt_c_oxidase_su8_sf"/>
</dbReference>
<keyword evidence="5" id="KW-0999">Mitochondrion inner membrane</keyword>
<protein>
    <submittedName>
        <fullName evidence="10">Uncharacterized protein</fullName>
    </submittedName>
</protein>
<evidence type="ECO:0000256" key="8">
    <source>
        <dbReference type="ARBA" id="ARBA00023136"/>
    </source>
</evidence>
<dbReference type="GO" id="GO:0005743">
    <property type="term" value="C:mitochondrial inner membrane"/>
    <property type="evidence" value="ECO:0007669"/>
    <property type="project" value="UniProtKB-SubCell"/>
</dbReference>
<dbReference type="Proteomes" id="UP001162162">
    <property type="component" value="Unassembled WGS sequence"/>
</dbReference>
<comment type="subcellular location">
    <subcellularLocation>
        <location evidence="1">Mitochondrion inner membrane</location>
        <topology evidence="1">Single-pass membrane protein</topology>
    </subcellularLocation>
</comment>
<dbReference type="InterPro" id="IPR003205">
    <property type="entry name" value="Cyt_c_oxidase_su8"/>
</dbReference>
<accession>A0AAV8YB51</accession>
<evidence type="ECO:0000256" key="7">
    <source>
        <dbReference type="ARBA" id="ARBA00023128"/>
    </source>
</evidence>
<organism evidence="10 11">
    <name type="scientific">Aromia moschata</name>
    <dbReference type="NCBI Taxonomy" id="1265417"/>
    <lineage>
        <taxon>Eukaryota</taxon>
        <taxon>Metazoa</taxon>
        <taxon>Ecdysozoa</taxon>
        <taxon>Arthropoda</taxon>
        <taxon>Hexapoda</taxon>
        <taxon>Insecta</taxon>
        <taxon>Pterygota</taxon>
        <taxon>Neoptera</taxon>
        <taxon>Endopterygota</taxon>
        <taxon>Coleoptera</taxon>
        <taxon>Polyphaga</taxon>
        <taxon>Cucujiformia</taxon>
        <taxon>Chrysomeloidea</taxon>
        <taxon>Cerambycidae</taxon>
        <taxon>Cerambycinae</taxon>
        <taxon>Callichromatini</taxon>
        <taxon>Aromia</taxon>
    </lineage>
</organism>
<evidence type="ECO:0000256" key="4">
    <source>
        <dbReference type="ARBA" id="ARBA00022692"/>
    </source>
</evidence>
<evidence type="ECO:0000256" key="5">
    <source>
        <dbReference type="ARBA" id="ARBA00022792"/>
    </source>
</evidence>
<dbReference type="Pfam" id="PF02285">
    <property type="entry name" value="COX8"/>
    <property type="match status" value="1"/>
</dbReference>
<evidence type="ECO:0000256" key="1">
    <source>
        <dbReference type="ARBA" id="ARBA00004434"/>
    </source>
</evidence>
<dbReference type="AlphaFoldDB" id="A0AAV8YB51"/>
<comment type="caution">
    <text evidence="10">The sequence shown here is derived from an EMBL/GenBank/DDBJ whole genome shotgun (WGS) entry which is preliminary data.</text>
</comment>
<keyword evidence="6 9" id="KW-1133">Transmembrane helix</keyword>
<evidence type="ECO:0000313" key="10">
    <source>
        <dbReference type="EMBL" id="KAJ8948096.1"/>
    </source>
</evidence>
<dbReference type="EMBL" id="JAPWTK010000144">
    <property type="protein sequence ID" value="KAJ8948096.1"/>
    <property type="molecule type" value="Genomic_DNA"/>
</dbReference>